<evidence type="ECO:0000256" key="3">
    <source>
        <dbReference type="SAM" id="Phobius"/>
    </source>
</evidence>
<evidence type="ECO:0008006" key="6">
    <source>
        <dbReference type="Google" id="ProtNLM"/>
    </source>
</evidence>
<feature type="compositionally biased region" description="Basic and acidic residues" evidence="2">
    <location>
        <begin position="598"/>
        <end position="609"/>
    </location>
</feature>
<dbReference type="Proteomes" id="UP000070501">
    <property type="component" value="Unassembled WGS sequence"/>
</dbReference>
<dbReference type="InParanoid" id="A0A136JGA4"/>
<feature type="transmembrane region" description="Helical" evidence="3">
    <location>
        <begin position="12"/>
        <end position="31"/>
    </location>
</feature>
<protein>
    <recommendedName>
        <fullName evidence="6">Calcineurin-like phosphoesterase domain-containing protein</fullName>
    </recommendedName>
</protein>
<dbReference type="GO" id="GO:0005783">
    <property type="term" value="C:endoplasmic reticulum"/>
    <property type="evidence" value="ECO:0007669"/>
    <property type="project" value="TreeGrafter"/>
</dbReference>
<dbReference type="EMBL" id="KQ964246">
    <property type="protein sequence ID" value="KXJ96187.1"/>
    <property type="molecule type" value="Genomic_DNA"/>
</dbReference>
<evidence type="ECO:0000256" key="1">
    <source>
        <dbReference type="ARBA" id="ARBA00023136"/>
    </source>
</evidence>
<dbReference type="PANTHER" id="PTHR13315">
    <property type="entry name" value="METALLO PHOSPHOESTERASE RELATED"/>
    <property type="match status" value="1"/>
</dbReference>
<dbReference type="GO" id="GO:0006506">
    <property type="term" value="P:GPI anchor biosynthetic process"/>
    <property type="evidence" value="ECO:0007669"/>
    <property type="project" value="InterPro"/>
</dbReference>
<name>A0A136JGA4_9PEZI</name>
<dbReference type="GO" id="GO:0016020">
    <property type="term" value="C:membrane"/>
    <property type="evidence" value="ECO:0007669"/>
    <property type="project" value="GOC"/>
</dbReference>
<dbReference type="OrthoDB" id="9984693at2759"/>
<organism evidence="4 5">
    <name type="scientific">Microdochium bolleyi</name>
    <dbReference type="NCBI Taxonomy" id="196109"/>
    <lineage>
        <taxon>Eukaryota</taxon>
        <taxon>Fungi</taxon>
        <taxon>Dikarya</taxon>
        <taxon>Ascomycota</taxon>
        <taxon>Pezizomycotina</taxon>
        <taxon>Sordariomycetes</taxon>
        <taxon>Xylariomycetidae</taxon>
        <taxon>Xylariales</taxon>
        <taxon>Microdochiaceae</taxon>
        <taxon>Microdochium</taxon>
    </lineage>
</organism>
<feature type="transmembrane region" description="Helical" evidence="3">
    <location>
        <begin position="520"/>
        <end position="551"/>
    </location>
</feature>
<evidence type="ECO:0000313" key="4">
    <source>
        <dbReference type="EMBL" id="KXJ96187.1"/>
    </source>
</evidence>
<dbReference type="FunCoup" id="A0A136JGA4">
    <property type="interactions" value="69"/>
</dbReference>
<dbReference type="InterPro" id="IPR033308">
    <property type="entry name" value="PGAP5/Cdc1/Ted1"/>
</dbReference>
<dbReference type="InterPro" id="IPR029052">
    <property type="entry name" value="Metallo-depent_PP-like"/>
</dbReference>
<dbReference type="SUPFAM" id="SSF56300">
    <property type="entry name" value="Metallo-dependent phosphatases"/>
    <property type="match status" value="1"/>
</dbReference>
<accession>A0A136JGA4</accession>
<evidence type="ECO:0000256" key="2">
    <source>
        <dbReference type="SAM" id="MobiDB-lite"/>
    </source>
</evidence>
<dbReference type="PANTHER" id="PTHR13315:SF1">
    <property type="entry name" value="PROTEIN TED1"/>
    <property type="match status" value="1"/>
</dbReference>
<keyword evidence="5" id="KW-1185">Reference proteome</keyword>
<feature type="region of interest" description="Disordered" evidence="2">
    <location>
        <begin position="588"/>
        <end position="639"/>
    </location>
</feature>
<dbReference type="STRING" id="196109.A0A136JGA4"/>
<reference evidence="5" key="1">
    <citation type="submission" date="2016-02" db="EMBL/GenBank/DDBJ databases">
        <title>Draft genome sequence of Microdochium bolleyi, a fungal endophyte of beachgrass.</title>
        <authorList>
            <consortium name="DOE Joint Genome Institute"/>
            <person name="David A.S."/>
            <person name="May G."/>
            <person name="Haridas S."/>
            <person name="Lim J."/>
            <person name="Wang M."/>
            <person name="Labutti K."/>
            <person name="Lipzen A."/>
            <person name="Barry K."/>
            <person name="Grigoriev I.V."/>
        </authorList>
    </citation>
    <scope>NUCLEOTIDE SEQUENCE [LARGE SCALE GENOMIC DNA]</scope>
    <source>
        <strain evidence="5">J235TASD1</strain>
    </source>
</reference>
<keyword evidence="1 3" id="KW-0472">Membrane</keyword>
<gene>
    <name evidence="4" type="ORF">Micbo1qcDRAFT_158406</name>
</gene>
<sequence>MTPAAALRNVARILAPLAVVLTTYLYLYPVFMGCAFPLPPQLGDDSSNRPQPSNSVSSPAFHATVQQHLNASNADRAPFRLLTLGDPQLEGDTSIPNYGHDPFWHLTWAIKHLVFKTHQPSLRLRIKQILHDLIDFWLDDIPNAIEAVRKTIDLFGNDFYLAHIYRTLHWWTKPSHVTVLGDLLGSQWITDEEFERRSWRYWNRSFRGAERVPDEIAQEPADEYDVAGLLGVEDDNAAAWRRRIINIAGNHDVGYAGDLVQSRLDRFERAFGKVSYELRFELPVTNATSNATIYDPETNRDSNRLIPELRLVIINNMNLDMPAVNQSLQDSSYGFLNKAISTSTAVEYKGHFTIVMTHIPLYKPEGICVDAPFFDFFDEGQGGGIKEQNQLSADASKGFLEGIYGLNGDPNAAAGGMGRPGVILNGHDHEGCDTYHYINQTLAEGEEPPAKWRVARWPDAAKPGAARIAGVYGVPGIREVTVRSMMGEFGGNAGLLSAWFDEDTWEWRYEFVTCALGRQYLWWFVHIIDFILVVVVLLYAGLAAALGAGLVTDRWPAVLVRYVDEWKQKAQQALSQIKQRQAAAQAVIKKAQEGNGSESKKQLEQEKTQTDSGLAQGDVKPRAVVNGGEETPGATRSDP</sequence>
<keyword evidence="3" id="KW-1133">Transmembrane helix</keyword>
<keyword evidence="3" id="KW-0812">Transmembrane</keyword>
<proteinExistence type="predicted"/>
<evidence type="ECO:0000313" key="5">
    <source>
        <dbReference type="Proteomes" id="UP000070501"/>
    </source>
</evidence>
<dbReference type="AlphaFoldDB" id="A0A136JGA4"/>